<accession>A0A926NPJ2</accession>
<dbReference type="RefSeq" id="WP_191161870.1">
    <property type="nucleotide sequence ID" value="NZ_JACWMX010000002.1"/>
</dbReference>
<dbReference type="AlphaFoldDB" id="A0A926NPJ2"/>
<dbReference type="EMBL" id="JACWMX010000002">
    <property type="protein sequence ID" value="MBD1392702.1"/>
    <property type="molecule type" value="Genomic_DNA"/>
</dbReference>
<sequence>MKPQLVNADTSLQANLSTKQDLFNRFGGMLLGYISEVVKSSAEAEQYLIDIFSQLQAADIRDITAPGKNTFIYLQSMARKKLASFVATVDECADVTPIVNDNKFVNLMAPEQQVVFCGMHYHGKTITKMAAELNKPEATIKQLLREAFTVIRSNK</sequence>
<dbReference type="Proteomes" id="UP000619078">
    <property type="component" value="Unassembled WGS sequence"/>
</dbReference>
<organism evidence="1 2">
    <name type="scientific">Mucilaginibacter glaciei</name>
    <dbReference type="NCBI Taxonomy" id="2772109"/>
    <lineage>
        <taxon>Bacteria</taxon>
        <taxon>Pseudomonadati</taxon>
        <taxon>Bacteroidota</taxon>
        <taxon>Sphingobacteriia</taxon>
        <taxon>Sphingobacteriales</taxon>
        <taxon>Sphingobacteriaceae</taxon>
        <taxon>Mucilaginibacter</taxon>
    </lineage>
</organism>
<gene>
    <name evidence="1" type="ORF">IDJ76_06310</name>
</gene>
<dbReference type="InterPro" id="IPR013324">
    <property type="entry name" value="RNA_pol_sigma_r3/r4-like"/>
</dbReference>
<proteinExistence type="predicted"/>
<reference evidence="1" key="1">
    <citation type="submission" date="2020-09" db="EMBL/GenBank/DDBJ databases">
        <title>Novel species of Mucilaginibacter isolated from a glacier on the Tibetan Plateau.</title>
        <authorList>
            <person name="Liu Q."/>
            <person name="Xin Y.-H."/>
        </authorList>
    </citation>
    <scope>NUCLEOTIDE SEQUENCE</scope>
    <source>
        <strain evidence="1">ZB1P21</strain>
    </source>
</reference>
<evidence type="ECO:0000313" key="1">
    <source>
        <dbReference type="EMBL" id="MBD1392702.1"/>
    </source>
</evidence>
<comment type="caution">
    <text evidence="1">The sequence shown here is derived from an EMBL/GenBank/DDBJ whole genome shotgun (WGS) entry which is preliminary data.</text>
</comment>
<protein>
    <submittedName>
        <fullName evidence="1">Sigma-70 family RNA polymerase sigma factor</fullName>
    </submittedName>
</protein>
<evidence type="ECO:0000313" key="2">
    <source>
        <dbReference type="Proteomes" id="UP000619078"/>
    </source>
</evidence>
<dbReference type="SUPFAM" id="SSF88659">
    <property type="entry name" value="Sigma3 and sigma4 domains of RNA polymerase sigma factors"/>
    <property type="match status" value="1"/>
</dbReference>
<keyword evidence="2" id="KW-1185">Reference proteome</keyword>
<name>A0A926NPJ2_9SPHI</name>